<sequence length="111" mass="13242">MFKALKRRWRNILNARRMARDIDPRSFLELSAELLDLVDAASKLWHNEPRFQERIRRLREEMEQLESLASKPEFKRLSPQKRLELRESLISSRDQLLESMHSAPSPTTTIQ</sequence>
<evidence type="ECO:0000313" key="2">
    <source>
        <dbReference type="Proteomes" id="UP000580856"/>
    </source>
</evidence>
<name>A0A846QHA7_9BACT</name>
<accession>A0A846QHA7</accession>
<proteinExistence type="predicted"/>
<reference evidence="1 2" key="1">
    <citation type="submission" date="2020-03" db="EMBL/GenBank/DDBJ databases">
        <title>Genomic Encyclopedia of Type Strains, Phase IV (KMG-IV): sequencing the most valuable type-strain genomes for metagenomic binning, comparative biology and taxonomic classification.</title>
        <authorList>
            <person name="Goeker M."/>
        </authorList>
    </citation>
    <scope>NUCLEOTIDE SEQUENCE [LARGE SCALE GENOMIC DNA]</scope>
    <source>
        <strain evidence="1 2">DSM 24233</strain>
    </source>
</reference>
<keyword evidence="2" id="KW-1185">Reference proteome</keyword>
<gene>
    <name evidence="1" type="ORF">GGQ74_001241</name>
</gene>
<organism evidence="1 2">
    <name type="scientific">Desulfobaculum xiamenense</name>
    <dbReference type="NCBI Taxonomy" id="995050"/>
    <lineage>
        <taxon>Bacteria</taxon>
        <taxon>Pseudomonadati</taxon>
        <taxon>Thermodesulfobacteriota</taxon>
        <taxon>Desulfovibrionia</taxon>
        <taxon>Desulfovibrionales</taxon>
        <taxon>Desulfovibrionaceae</taxon>
        <taxon>Desulfobaculum</taxon>
    </lineage>
</organism>
<protein>
    <submittedName>
        <fullName evidence="1">Putative nuclease with TOPRIM domain</fullName>
    </submittedName>
</protein>
<dbReference type="RefSeq" id="WP_167940643.1">
    <property type="nucleotide sequence ID" value="NZ_JAATJA010000001.1"/>
</dbReference>
<dbReference type="EMBL" id="JAATJA010000001">
    <property type="protein sequence ID" value="NJB67601.1"/>
    <property type="molecule type" value="Genomic_DNA"/>
</dbReference>
<comment type="caution">
    <text evidence="1">The sequence shown here is derived from an EMBL/GenBank/DDBJ whole genome shotgun (WGS) entry which is preliminary data.</text>
</comment>
<evidence type="ECO:0000313" key="1">
    <source>
        <dbReference type="EMBL" id="NJB67601.1"/>
    </source>
</evidence>
<dbReference type="AlphaFoldDB" id="A0A846QHA7"/>
<dbReference type="Proteomes" id="UP000580856">
    <property type="component" value="Unassembled WGS sequence"/>
</dbReference>